<dbReference type="EMBL" id="KN822222">
    <property type="protein sequence ID" value="KIM52136.1"/>
    <property type="molecule type" value="Genomic_DNA"/>
</dbReference>
<evidence type="ECO:0000313" key="1">
    <source>
        <dbReference type="EMBL" id="KIM52136.1"/>
    </source>
</evidence>
<sequence>MKPDAGATQINTVHWVVTYRGNVNPGGDPAFSSGLPSFRSVTTHVLLLNIEHVL</sequence>
<keyword evidence="2" id="KW-1185">Reference proteome</keyword>
<name>A0A0C3D7T7_9AGAM</name>
<reference evidence="2" key="2">
    <citation type="submission" date="2015-01" db="EMBL/GenBank/DDBJ databases">
        <title>Evolutionary Origins and Diversification of the Mycorrhizal Mutualists.</title>
        <authorList>
            <consortium name="DOE Joint Genome Institute"/>
            <consortium name="Mycorrhizal Genomics Consortium"/>
            <person name="Kohler A."/>
            <person name="Kuo A."/>
            <person name="Nagy L.G."/>
            <person name="Floudas D."/>
            <person name="Copeland A."/>
            <person name="Barry K.W."/>
            <person name="Cichocki N."/>
            <person name="Veneault-Fourrey C."/>
            <person name="LaButti K."/>
            <person name="Lindquist E.A."/>
            <person name="Lipzen A."/>
            <person name="Lundell T."/>
            <person name="Morin E."/>
            <person name="Murat C."/>
            <person name="Riley R."/>
            <person name="Ohm R."/>
            <person name="Sun H."/>
            <person name="Tunlid A."/>
            <person name="Henrissat B."/>
            <person name="Grigoriev I.V."/>
            <person name="Hibbett D.S."/>
            <person name="Martin F."/>
        </authorList>
    </citation>
    <scope>NUCLEOTIDE SEQUENCE [LARGE SCALE GENOMIC DNA]</scope>
    <source>
        <strain evidence="2">Foug A</strain>
    </source>
</reference>
<proteinExistence type="predicted"/>
<dbReference type="Proteomes" id="UP000053989">
    <property type="component" value="Unassembled WGS sequence"/>
</dbReference>
<reference evidence="1 2" key="1">
    <citation type="submission" date="2014-04" db="EMBL/GenBank/DDBJ databases">
        <authorList>
            <consortium name="DOE Joint Genome Institute"/>
            <person name="Kuo A."/>
            <person name="Kohler A."/>
            <person name="Nagy L.G."/>
            <person name="Floudas D."/>
            <person name="Copeland A."/>
            <person name="Barry K.W."/>
            <person name="Cichocki N."/>
            <person name="Veneault-Fourrey C."/>
            <person name="LaButti K."/>
            <person name="Lindquist E.A."/>
            <person name="Lipzen A."/>
            <person name="Lundell T."/>
            <person name="Morin E."/>
            <person name="Murat C."/>
            <person name="Sun H."/>
            <person name="Tunlid A."/>
            <person name="Henrissat B."/>
            <person name="Grigoriev I.V."/>
            <person name="Hibbett D.S."/>
            <person name="Martin F."/>
            <person name="Nordberg H.P."/>
            <person name="Cantor M.N."/>
            <person name="Hua S.X."/>
        </authorList>
    </citation>
    <scope>NUCLEOTIDE SEQUENCE [LARGE SCALE GENOMIC DNA]</scope>
    <source>
        <strain evidence="1 2">Foug A</strain>
    </source>
</reference>
<dbReference type="HOGENOM" id="CLU_3051727_0_0_1"/>
<protein>
    <submittedName>
        <fullName evidence="1">Uncharacterized protein</fullName>
    </submittedName>
</protein>
<evidence type="ECO:0000313" key="2">
    <source>
        <dbReference type="Proteomes" id="UP000053989"/>
    </source>
</evidence>
<organism evidence="1 2">
    <name type="scientific">Scleroderma citrinum Foug A</name>
    <dbReference type="NCBI Taxonomy" id="1036808"/>
    <lineage>
        <taxon>Eukaryota</taxon>
        <taxon>Fungi</taxon>
        <taxon>Dikarya</taxon>
        <taxon>Basidiomycota</taxon>
        <taxon>Agaricomycotina</taxon>
        <taxon>Agaricomycetes</taxon>
        <taxon>Agaricomycetidae</taxon>
        <taxon>Boletales</taxon>
        <taxon>Sclerodermatineae</taxon>
        <taxon>Sclerodermataceae</taxon>
        <taxon>Scleroderma</taxon>
    </lineage>
</organism>
<dbReference type="AlphaFoldDB" id="A0A0C3D7T7"/>
<gene>
    <name evidence="1" type="ORF">SCLCIDRAFT_1224003</name>
</gene>
<dbReference type="InParanoid" id="A0A0C3D7T7"/>
<accession>A0A0C3D7T7</accession>